<dbReference type="InterPro" id="IPR039432">
    <property type="entry name" value="SRP9_dom"/>
</dbReference>
<dbReference type="EMBL" id="CP044416">
    <property type="protein sequence ID" value="QOY40389.1"/>
    <property type="molecule type" value="Genomic_DNA"/>
</dbReference>
<dbReference type="GO" id="GO:0006614">
    <property type="term" value="P:SRP-dependent cotranslational protein targeting to membrane"/>
    <property type="evidence" value="ECO:0007669"/>
    <property type="project" value="InterPro"/>
</dbReference>
<dbReference type="GO" id="GO:0008312">
    <property type="term" value="F:7S RNA binding"/>
    <property type="evidence" value="ECO:0007669"/>
    <property type="project" value="InterPro"/>
</dbReference>
<dbReference type="Gene3D" id="3.30.720.10">
    <property type="entry name" value="Signal recognition particle alu RNA binding heterodimer, srp9/1"/>
    <property type="match status" value="1"/>
</dbReference>
<reference evidence="2 3" key="1">
    <citation type="submission" date="2019-09" db="EMBL/GenBank/DDBJ databases">
        <title>Consistent, comparative and evidence-based genome assembly and annotation for Cryptosporidium parvum, C. hominis and C. tyzzeri.</title>
        <authorList>
            <person name="Baptista R.P."/>
            <person name="Li Y."/>
            <person name="Sateriale A."/>
            <person name="Ansell B."/>
            <person name="Jex A."/>
            <person name="Sanders M."/>
            <person name="Brooks K."/>
            <person name="Tracey A."/>
            <person name="Berriman M."/>
            <person name="Striepen B."/>
            <person name="Cotton J.A."/>
            <person name="Kissinger J.C."/>
        </authorList>
    </citation>
    <scope>NUCLEOTIDE SEQUENCE [LARGE SCALE GENOMIC DNA]</scope>
    <source>
        <strain evidence="2 3">IOWA-ATCC</strain>
    </source>
</reference>
<sequence length="75" mass="8943">MVLFRDFREFETAGYSLYSENPTKTKLVIKIQKSKGNRLSLRITNNKHSVSHYYKTTKINQDIERLKELFSLFLN</sequence>
<protein>
    <recommendedName>
        <fullName evidence="1">SRP9 domain-containing protein</fullName>
    </recommendedName>
</protein>
<proteinExistence type="predicted"/>
<evidence type="ECO:0000259" key="1">
    <source>
        <dbReference type="Pfam" id="PF05486"/>
    </source>
</evidence>
<accession>A0A7S7RF17</accession>
<dbReference type="VEuPathDB" id="CryptoDB:CPATCC_0006500"/>
<dbReference type="Pfam" id="PF05486">
    <property type="entry name" value="SRP9-21"/>
    <property type="match status" value="1"/>
</dbReference>
<dbReference type="Proteomes" id="UP000593906">
    <property type="component" value="Chromosome 7"/>
</dbReference>
<organism evidence="2 3">
    <name type="scientific">Cryptosporidium parvum</name>
    <dbReference type="NCBI Taxonomy" id="5807"/>
    <lineage>
        <taxon>Eukaryota</taxon>
        <taxon>Sar</taxon>
        <taxon>Alveolata</taxon>
        <taxon>Apicomplexa</taxon>
        <taxon>Conoidasida</taxon>
        <taxon>Coccidia</taxon>
        <taxon>Eucoccidiorida</taxon>
        <taxon>Eimeriorina</taxon>
        <taxon>Cryptosporidiidae</taxon>
        <taxon>Cryptosporidium</taxon>
    </lineage>
</organism>
<dbReference type="SUPFAM" id="SSF54762">
    <property type="entry name" value="Signal recognition particle alu RNA binding heterodimer, SRP9/14"/>
    <property type="match status" value="1"/>
</dbReference>
<dbReference type="GO" id="GO:0048500">
    <property type="term" value="C:signal recognition particle"/>
    <property type="evidence" value="ECO:0007669"/>
    <property type="project" value="InterPro"/>
</dbReference>
<gene>
    <name evidence="2" type="ORF">CPATCC_003231</name>
</gene>
<evidence type="ECO:0000313" key="3">
    <source>
        <dbReference type="Proteomes" id="UP000593906"/>
    </source>
</evidence>
<name>A0A7S7RF17_CRYPV</name>
<dbReference type="AlphaFoldDB" id="A0A7S7RF17"/>
<evidence type="ECO:0000313" key="2">
    <source>
        <dbReference type="EMBL" id="QOY40389.1"/>
    </source>
</evidence>
<feature type="domain" description="SRP9" evidence="1">
    <location>
        <begin position="6"/>
        <end position="67"/>
    </location>
</feature>
<dbReference type="InterPro" id="IPR009018">
    <property type="entry name" value="Signal_recog_particle_SRP9/14"/>
</dbReference>